<reference evidence="2 3" key="1">
    <citation type="submission" date="2024-09" db="EMBL/GenBank/DDBJ databases">
        <title>Rethinking Asexuality: The Enigmatic Case of Functional Sexual Genes in Lepraria (Stereocaulaceae).</title>
        <authorList>
            <person name="Doellman M."/>
            <person name="Sun Y."/>
            <person name="Barcenas-Pena A."/>
            <person name="Lumbsch H.T."/>
            <person name="Grewe F."/>
        </authorList>
    </citation>
    <scope>NUCLEOTIDE SEQUENCE [LARGE SCALE GENOMIC DNA]</scope>
    <source>
        <strain evidence="2 3">Grewe 0041</strain>
    </source>
</reference>
<keyword evidence="3" id="KW-1185">Reference proteome</keyword>
<protein>
    <submittedName>
        <fullName evidence="2">Uncharacterized protein</fullName>
    </submittedName>
</protein>
<proteinExistence type="predicted"/>
<comment type="caution">
    <text evidence="2">The sequence shown here is derived from an EMBL/GenBank/DDBJ whole genome shotgun (WGS) entry which is preliminary data.</text>
</comment>
<feature type="compositionally biased region" description="Polar residues" evidence="1">
    <location>
        <begin position="47"/>
        <end position="58"/>
    </location>
</feature>
<evidence type="ECO:0000313" key="2">
    <source>
        <dbReference type="EMBL" id="KAL2052765.1"/>
    </source>
</evidence>
<gene>
    <name evidence="2" type="ORF">ABVK25_007005</name>
</gene>
<dbReference type="EMBL" id="JBHFEH010000025">
    <property type="protein sequence ID" value="KAL2052765.1"/>
    <property type="molecule type" value="Genomic_DNA"/>
</dbReference>
<organism evidence="2 3">
    <name type="scientific">Lepraria finkii</name>
    <dbReference type="NCBI Taxonomy" id="1340010"/>
    <lineage>
        <taxon>Eukaryota</taxon>
        <taxon>Fungi</taxon>
        <taxon>Dikarya</taxon>
        <taxon>Ascomycota</taxon>
        <taxon>Pezizomycotina</taxon>
        <taxon>Lecanoromycetes</taxon>
        <taxon>OSLEUM clade</taxon>
        <taxon>Lecanoromycetidae</taxon>
        <taxon>Lecanorales</taxon>
        <taxon>Lecanorineae</taxon>
        <taxon>Stereocaulaceae</taxon>
        <taxon>Lepraria</taxon>
    </lineage>
</organism>
<evidence type="ECO:0000256" key="1">
    <source>
        <dbReference type="SAM" id="MobiDB-lite"/>
    </source>
</evidence>
<accession>A0ABR4B4U3</accession>
<sequence>MRQIANPERIIAGYRVENVVFHKAMMVSYTVEEVETQLLLPRRHPNAMNSRSTATPTKNGHVVAMER</sequence>
<dbReference type="Proteomes" id="UP001590951">
    <property type="component" value="Unassembled WGS sequence"/>
</dbReference>
<evidence type="ECO:0000313" key="3">
    <source>
        <dbReference type="Proteomes" id="UP001590951"/>
    </source>
</evidence>
<feature type="region of interest" description="Disordered" evidence="1">
    <location>
        <begin position="42"/>
        <end position="67"/>
    </location>
</feature>
<name>A0ABR4B4U3_9LECA</name>